<dbReference type="InterPro" id="IPR001036">
    <property type="entry name" value="Acrflvin-R"/>
</dbReference>
<dbReference type="Gene3D" id="3.30.70.1440">
    <property type="entry name" value="Multidrug efflux transporter AcrB pore domain"/>
    <property type="match status" value="1"/>
</dbReference>
<gene>
    <name evidence="2" type="ORF">HCJ96_08335</name>
</gene>
<reference evidence="2 3" key="1">
    <citation type="submission" date="2020-03" db="EMBL/GenBank/DDBJ databases">
        <title>Alteromonas ponticola sp. nov., isolated from seawater.</title>
        <authorList>
            <person name="Yoon J.-H."/>
            <person name="Kim Y.-O."/>
        </authorList>
    </citation>
    <scope>NUCLEOTIDE SEQUENCE [LARGE SCALE GENOMIC DNA]</scope>
    <source>
        <strain evidence="2 3">MYP5</strain>
    </source>
</reference>
<name>A0ABX1R3F4_9ALTE</name>
<proteinExistence type="predicted"/>
<evidence type="ECO:0000256" key="1">
    <source>
        <dbReference type="SAM" id="Phobius"/>
    </source>
</evidence>
<keyword evidence="3" id="KW-1185">Reference proteome</keyword>
<dbReference type="PANTHER" id="PTHR32063:SF18">
    <property type="entry name" value="CATION EFFLUX SYSTEM PROTEIN"/>
    <property type="match status" value="1"/>
</dbReference>
<feature type="transmembrane region" description="Helical" evidence="1">
    <location>
        <begin position="869"/>
        <end position="888"/>
    </location>
</feature>
<protein>
    <submittedName>
        <fullName evidence="2">Efflux RND transporter permease subunit</fullName>
    </submittedName>
</protein>
<feature type="transmembrane region" description="Helical" evidence="1">
    <location>
        <begin position="343"/>
        <end position="361"/>
    </location>
</feature>
<keyword evidence="1" id="KW-0812">Transmembrane</keyword>
<feature type="transmembrane region" description="Helical" evidence="1">
    <location>
        <begin position="394"/>
        <end position="415"/>
    </location>
</feature>
<accession>A0ABX1R3F4</accession>
<dbReference type="Gene3D" id="1.20.1640.10">
    <property type="entry name" value="Multidrug efflux transporter AcrB transmembrane domain"/>
    <property type="match status" value="2"/>
</dbReference>
<organism evidence="2 3">
    <name type="scientific">Alteromonas ponticola</name>
    <dbReference type="NCBI Taxonomy" id="2720613"/>
    <lineage>
        <taxon>Bacteria</taxon>
        <taxon>Pseudomonadati</taxon>
        <taxon>Pseudomonadota</taxon>
        <taxon>Gammaproteobacteria</taxon>
        <taxon>Alteromonadales</taxon>
        <taxon>Alteromonadaceae</taxon>
        <taxon>Alteromonas/Salinimonas group</taxon>
        <taxon>Alteromonas</taxon>
    </lineage>
</organism>
<dbReference type="PANTHER" id="PTHR32063">
    <property type="match status" value="1"/>
</dbReference>
<dbReference type="Gene3D" id="3.30.2090.10">
    <property type="entry name" value="Multidrug efflux transporter AcrB TolC docking domain, DN and DC subdomains"/>
    <property type="match status" value="2"/>
</dbReference>
<feature type="transmembrane region" description="Helical" evidence="1">
    <location>
        <begin position="996"/>
        <end position="1022"/>
    </location>
</feature>
<dbReference type="Gene3D" id="3.30.70.1430">
    <property type="entry name" value="Multidrug efflux transporter AcrB pore domain"/>
    <property type="match status" value="2"/>
</dbReference>
<feature type="transmembrane region" description="Helical" evidence="1">
    <location>
        <begin position="436"/>
        <end position="460"/>
    </location>
</feature>
<feature type="transmembrane region" description="Helical" evidence="1">
    <location>
        <begin position="970"/>
        <end position="990"/>
    </location>
</feature>
<dbReference type="InterPro" id="IPR027463">
    <property type="entry name" value="AcrB_DN_DC_subdom"/>
</dbReference>
<keyword evidence="1" id="KW-1133">Transmembrane helix</keyword>
<dbReference type="EMBL" id="JAATNW010000004">
    <property type="protein sequence ID" value="NMH60021.1"/>
    <property type="molecule type" value="Genomic_DNA"/>
</dbReference>
<dbReference type="SUPFAM" id="SSF82714">
    <property type="entry name" value="Multidrug efflux transporter AcrB TolC docking domain, DN and DC subdomains"/>
    <property type="match status" value="1"/>
</dbReference>
<evidence type="ECO:0000313" key="3">
    <source>
        <dbReference type="Proteomes" id="UP000709336"/>
    </source>
</evidence>
<sequence length="1035" mass="111733">MSLPAKPWYSVFYQRPHLLVLSLVILLVAGLSALTNLPRLEDPRIDTRNTLVITAYPGASAEQVEALISDVLEDQLREIYEIKEIQSTSRAGISVIQLELQDWVNNTNNEQIFSEIRDSLATASTRFPQGASAPIFDEKRGATAFTLLLSIEAAHQATPLSMTARLADEMADRLRNVNGTEIVRVYGAPEEEIVVDVDPMKLAPTGLTLAQVSQQIELADAKLPAGIVQTNLTNYRLKVAQPLANLDVIKEIVLHNHDGRYLRLADIATISRGIKTPVRDMAFVDGRQTVFVAARMQTTLRSGVWTEQAIKAVDAFNHDFAGSFSAKVTFEQNQYTSARLVELSGNLLLGCLVVVLVIFLFMGYRAAWIVSLALPLTAAFTLFALSLFNVQLHQMSIFGMIIAIGLLIDNAIVITDEIRINLRDMALTRLQAMIKSVNHLFTPLLASTLTTILGFMPIFLLSGNIGDFISSIAISVVMALIGSLFISLTVIAALAARFLPRTVSNNRWWTTGLNTPVLSQTFNRYLGSWIKRPFPVITLIVAICVSGFALTSRLDNVFFPSADRNQFEIYLWTPEGTAIKHTASRAQAVDRVLQQKANIEQVTWLVGGSAPSVYYNQVMTRDNTPYFANAVVTTASADQASHLIGALQQELQQQFSDLKIVVRAFGQGPPIAAPIEVDIIGQDIAKLDALGKQIRLLMSGLDGITQSIASIGYGEPELTLQTTETVTSSAGLGLSEIAVQLQHQLTGVTGGSVLEGTEEIPVRVKIAASEVDSISKMMGVPIPNSLDNAAWLTLASLSEVTLLPALNSITRKQGERINKVQAFLLPGVPAVDVSNQLKALIDETISLPPGYRIKMAGDADEQQQAMGQLGTYAPVLLVLMLTTLILSFNSVRKAALIGVVAILSVGLGMFSLWLSGLPLGFNPLLGSAGLIGVAINGSIVVIAAINGNAKARSGDTRAIVEETMGCSRHILSTTFTTVGGLIPLLLFSNGTFWPPLAVVLAGGVGFSVILSLVFTPTVLGVINRRAQKSLQPELA</sequence>
<dbReference type="Gene3D" id="3.30.70.1320">
    <property type="entry name" value="Multidrug efflux transporter AcrB pore domain like"/>
    <property type="match status" value="1"/>
</dbReference>
<feature type="transmembrane region" description="Helical" evidence="1">
    <location>
        <begin position="895"/>
        <end position="916"/>
    </location>
</feature>
<dbReference type="PRINTS" id="PR00702">
    <property type="entry name" value="ACRIFLAVINRP"/>
</dbReference>
<dbReference type="Proteomes" id="UP000709336">
    <property type="component" value="Unassembled WGS sequence"/>
</dbReference>
<evidence type="ECO:0000313" key="2">
    <source>
        <dbReference type="EMBL" id="NMH60021.1"/>
    </source>
</evidence>
<dbReference type="Pfam" id="PF00873">
    <property type="entry name" value="ACR_tran"/>
    <property type="match status" value="1"/>
</dbReference>
<dbReference type="RefSeq" id="WP_169210583.1">
    <property type="nucleotide sequence ID" value="NZ_JAATNW010000004.1"/>
</dbReference>
<feature type="transmembrane region" description="Helical" evidence="1">
    <location>
        <begin position="928"/>
        <end position="949"/>
    </location>
</feature>
<feature type="transmembrane region" description="Helical" evidence="1">
    <location>
        <begin position="472"/>
        <end position="499"/>
    </location>
</feature>
<feature type="transmembrane region" description="Helical" evidence="1">
    <location>
        <begin position="368"/>
        <end position="388"/>
    </location>
</feature>
<dbReference type="SUPFAM" id="SSF82866">
    <property type="entry name" value="Multidrug efflux transporter AcrB transmembrane domain"/>
    <property type="match status" value="2"/>
</dbReference>
<dbReference type="SUPFAM" id="SSF82693">
    <property type="entry name" value="Multidrug efflux transporter AcrB pore domain, PN1, PN2, PC1 and PC2 subdomains"/>
    <property type="match status" value="1"/>
</dbReference>
<keyword evidence="1" id="KW-0472">Membrane</keyword>
<comment type="caution">
    <text evidence="2">The sequence shown here is derived from an EMBL/GenBank/DDBJ whole genome shotgun (WGS) entry which is preliminary data.</text>
</comment>